<evidence type="ECO:0000256" key="1">
    <source>
        <dbReference type="SAM" id="MobiDB-lite"/>
    </source>
</evidence>
<name>A0A8J3MUB1_9CHLR</name>
<feature type="transmembrane region" description="Helical" evidence="2">
    <location>
        <begin position="165"/>
        <end position="183"/>
    </location>
</feature>
<comment type="caution">
    <text evidence="3">The sequence shown here is derived from an EMBL/GenBank/DDBJ whole genome shotgun (WGS) entry which is preliminary data.</text>
</comment>
<dbReference type="AlphaFoldDB" id="A0A8J3MUB1"/>
<accession>A0A8J3MUB1</accession>
<feature type="region of interest" description="Disordered" evidence="1">
    <location>
        <begin position="104"/>
        <end position="128"/>
    </location>
</feature>
<keyword evidence="4" id="KW-1185">Reference proteome</keyword>
<keyword evidence="2" id="KW-0472">Membrane</keyword>
<dbReference type="EMBL" id="BNJF01000001">
    <property type="protein sequence ID" value="GHO45230.1"/>
    <property type="molecule type" value="Genomic_DNA"/>
</dbReference>
<evidence type="ECO:0000313" key="4">
    <source>
        <dbReference type="Proteomes" id="UP000612362"/>
    </source>
</evidence>
<feature type="transmembrane region" description="Helical" evidence="2">
    <location>
        <begin position="138"/>
        <end position="159"/>
    </location>
</feature>
<keyword evidence="2" id="KW-1133">Transmembrane helix</keyword>
<sequence>MLFSAPGFWDNGEVNYSTACDIVLTNQRVMGYYYKSFPREHLFLDSLNLDKLTRVEFRQKSYEPLFRELLLSDGEHKVYLRTTRRHAEKLYELLHARANIEDESAAGEGTSTEEAEHPRQETRYERQEVRTSFESSSLGITLLFVGGLILEIIGVLFIQKLGISIGLPLCIAGLVAVITALAVRRQRTRR</sequence>
<keyword evidence="2" id="KW-0812">Transmembrane</keyword>
<feature type="compositionally biased region" description="Basic and acidic residues" evidence="1">
    <location>
        <begin position="114"/>
        <end position="128"/>
    </location>
</feature>
<evidence type="ECO:0000256" key="2">
    <source>
        <dbReference type="SAM" id="Phobius"/>
    </source>
</evidence>
<proteinExistence type="predicted"/>
<dbReference type="Proteomes" id="UP000612362">
    <property type="component" value="Unassembled WGS sequence"/>
</dbReference>
<organism evidence="3 4">
    <name type="scientific">Ktedonospora formicarum</name>
    <dbReference type="NCBI Taxonomy" id="2778364"/>
    <lineage>
        <taxon>Bacteria</taxon>
        <taxon>Bacillati</taxon>
        <taxon>Chloroflexota</taxon>
        <taxon>Ktedonobacteria</taxon>
        <taxon>Ktedonobacterales</taxon>
        <taxon>Ktedonobacteraceae</taxon>
        <taxon>Ktedonospora</taxon>
    </lineage>
</organism>
<reference evidence="3" key="1">
    <citation type="submission" date="2020-10" db="EMBL/GenBank/DDBJ databases">
        <title>Taxonomic study of unclassified bacteria belonging to the class Ktedonobacteria.</title>
        <authorList>
            <person name="Yabe S."/>
            <person name="Wang C.M."/>
            <person name="Zheng Y."/>
            <person name="Sakai Y."/>
            <person name="Cavaletti L."/>
            <person name="Monciardini P."/>
            <person name="Donadio S."/>
        </authorList>
    </citation>
    <scope>NUCLEOTIDE SEQUENCE</scope>
    <source>
        <strain evidence="3">SOSP1-1</strain>
    </source>
</reference>
<protein>
    <submittedName>
        <fullName evidence="3">Uncharacterized protein</fullName>
    </submittedName>
</protein>
<gene>
    <name evidence="3" type="ORF">KSX_33930</name>
</gene>
<evidence type="ECO:0000313" key="3">
    <source>
        <dbReference type="EMBL" id="GHO45230.1"/>
    </source>
</evidence>